<dbReference type="Proteomes" id="UP000574390">
    <property type="component" value="Unassembled WGS sequence"/>
</dbReference>
<evidence type="ECO:0000313" key="3">
    <source>
        <dbReference type="Proteomes" id="UP000574390"/>
    </source>
</evidence>
<feature type="non-terminal residue" evidence="2">
    <location>
        <position position="1"/>
    </location>
</feature>
<name>A0A7J6SUC9_PEROL</name>
<dbReference type="EMBL" id="JABANM010012556">
    <property type="protein sequence ID" value="KAF4735786.1"/>
    <property type="molecule type" value="Genomic_DNA"/>
</dbReference>
<feature type="non-terminal residue" evidence="2">
    <location>
        <position position="165"/>
    </location>
</feature>
<evidence type="ECO:0000256" key="1">
    <source>
        <dbReference type="SAM" id="MobiDB-lite"/>
    </source>
</evidence>
<gene>
    <name evidence="2" type="ORF">FOZ62_019083</name>
</gene>
<accession>A0A7J6SUC9</accession>
<feature type="compositionally biased region" description="Basic and acidic residues" evidence="1">
    <location>
        <begin position="96"/>
        <end position="115"/>
    </location>
</feature>
<feature type="region of interest" description="Disordered" evidence="1">
    <location>
        <begin position="46"/>
        <end position="140"/>
    </location>
</feature>
<reference evidence="2 3" key="1">
    <citation type="submission" date="2020-04" db="EMBL/GenBank/DDBJ databases">
        <title>Perkinsus olseni comparative genomics.</title>
        <authorList>
            <person name="Bogema D.R."/>
        </authorList>
    </citation>
    <scope>NUCLEOTIDE SEQUENCE [LARGE SCALE GENOMIC DNA]</scope>
    <source>
        <strain evidence="2">ATCC PRA-205</strain>
    </source>
</reference>
<feature type="compositionally biased region" description="Low complexity" evidence="1">
    <location>
        <begin position="74"/>
        <end position="83"/>
    </location>
</feature>
<organism evidence="2 3">
    <name type="scientific">Perkinsus olseni</name>
    <name type="common">Perkinsus atlanticus</name>
    <dbReference type="NCBI Taxonomy" id="32597"/>
    <lineage>
        <taxon>Eukaryota</taxon>
        <taxon>Sar</taxon>
        <taxon>Alveolata</taxon>
        <taxon>Perkinsozoa</taxon>
        <taxon>Perkinsea</taxon>
        <taxon>Perkinsida</taxon>
        <taxon>Perkinsidae</taxon>
        <taxon>Perkinsus</taxon>
    </lineage>
</organism>
<evidence type="ECO:0000313" key="2">
    <source>
        <dbReference type="EMBL" id="KAF4735786.1"/>
    </source>
</evidence>
<dbReference type="AlphaFoldDB" id="A0A7J6SUC9"/>
<sequence>LWSLCQCHDFTAKFEIPINSQVAKFLQSDGSVKSLIKGGGLAAEVPEAVQREEEDVADVPPSDVAKPVREESSRASPSVASPPRQAGVEPKGTKPQKREVVAPRLKEVQRGRKESTPAQSEKMTESTPTSAFQWSSGADAAERGETIIHRLRSEVKRLQRQLEME</sequence>
<proteinExistence type="predicted"/>
<feature type="compositionally biased region" description="Polar residues" evidence="1">
    <location>
        <begin position="116"/>
        <end position="136"/>
    </location>
</feature>
<protein>
    <submittedName>
        <fullName evidence="2">Uncharacterized protein</fullName>
    </submittedName>
</protein>
<comment type="caution">
    <text evidence="2">The sequence shown here is derived from an EMBL/GenBank/DDBJ whole genome shotgun (WGS) entry which is preliminary data.</text>
</comment>